<protein>
    <submittedName>
        <fullName evidence="2">Uncharacterized protein</fullName>
    </submittedName>
</protein>
<dbReference type="Proteomes" id="UP000191672">
    <property type="component" value="Unassembled WGS sequence"/>
</dbReference>
<dbReference type="EMBL" id="MDYN01000007">
    <property type="protein sequence ID" value="OQD86696.1"/>
    <property type="molecule type" value="Genomic_DNA"/>
</dbReference>
<feature type="compositionally biased region" description="Polar residues" evidence="1">
    <location>
        <begin position="27"/>
        <end position="37"/>
    </location>
</feature>
<name>A0A1V6QCV5_9EURO</name>
<proteinExistence type="predicted"/>
<comment type="caution">
    <text evidence="2">The sequence shown here is derived from an EMBL/GenBank/DDBJ whole genome shotgun (WGS) entry which is preliminary data.</text>
</comment>
<gene>
    <name evidence="2" type="ORF">PENANT_c007G07000</name>
</gene>
<keyword evidence="3" id="KW-1185">Reference proteome</keyword>
<evidence type="ECO:0000313" key="3">
    <source>
        <dbReference type="Proteomes" id="UP000191672"/>
    </source>
</evidence>
<dbReference type="AlphaFoldDB" id="A0A1V6QCV5"/>
<evidence type="ECO:0000313" key="2">
    <source>
        <dbReference type="EMBL" id="OQD86696.1"/>
    </source>
</evidence>
<evidence type="ECO:0000256" key="1">
    <source>
        <dbReference type="SAM" id="MobiDB-lite"/>
    </source>
</evidence>
<reference evidence="3" key="1">
    <citation type="journal article" date="2017" name="Nat. Microbiol.">
        <title>Global analysis of biosynthetic gene clusters reveals vast potential of secondary metabolite production in Penicillium species.</title>
        <authorList>
            <person name="Nielsen J.C."/>
            <person name="Grijseels S."/>
            <person name="Prigent S."/>
            <person name="Ji B."/>
            <person name="Dainat J."/>
            <person name="Nielsen K.F."/>
            <person name="Frisvad J.C."/>
            <person name="Workman M."/>
            <person name="Nielsen J."/>
        </authorList>
    </citation>
    <scope>NUCLEOTIDE SEQUENCE [LARGE SCALE GENOMIC DNA]</scope>
    <source>
        <strain evidence="3">IBT 31811</strain>
    </source>
</reference>
<sequence length="54" mass="5861">MRGWSFELIDADISAITVVLAAAPPSVNGNQTANPTSVFREKRPSMIPFKQTQA</sequence>
<feature type="region of interest" description="Disordered" evidence="1">
    <location>
        <begin position="26"/>
        <end position="54"/>
    </location>
</feature>
<organism evidence="2 3">
    <name type="scientific">Penicillium antarcticum</name>
    <dbReference type="NCBI Taxonomy" id="416450"/>
    <lineage>
        <taxon>Eukaryota</taxon>
        <taxon>Fungi</taxon>
        <taxon>Dikarya</taxon>
        <taxon>Ascomycota</taxon>
        <taxon>Pezizomycotina</taxon>
        <taxon>Eurotiomycetes</taxon>
        <taxon>Eurotiomycetidae</taxon>
        <taxon>Eurotiales</taxon>
        <taxon>Aspergillaceae</taxon>
        <taxon>Penicillium</taxon>
    </lineage>
</organism>
<accession>A0A1V6QCV5</accession>